<evidence type="ECO:0000313" key="1">
    <source>
        <dbReference type="EMBL" id="UOE42853.1"/>
    </source>
</evidence>
<accession>A0ABY4BYQ2</accession>
<dbReference type="RefSeq" id="WP_243553783.1">
    <property type="nucleotide sequence ID" value="NZ_CP094528.1"/>
</dbReference>
<dbReference type="InterPro" id="IPR012349">
    <property type="entry name" value="Split_barrel_FMN-bd"/>
</dbReference>
<reference evidence="1 2" key="1">
    <citation type="submission" date="2022-03" db="EMBL/GenBank/DDBJ databases">
        <title>Mucilaginibacter sp. isolated from the gut of Protaetia brevitarsis seulensis larvae.</title>
        <authorList>
            <person name="Won M."/>
            <person name="Kim S.-J."/>
            <person name="Kwon S.-W."/>
        </authorList>
    </citation>
    <scope>NUCLEOTIDE SEQUENCE [LARGE SCALE GENOMIC DNA]</scope>
    <source>
        <strain evidence="1 2">CFWR-12</strain>
    </source>
</reference>
<proteinExistence type="predicted"/>
<name>A0ABY4BYQ2_9MICO</name>
<organism evidence="1 2">
    <name type="scientific">Agromyces larvae</name>
    <dbReference type="NCBI Taxonomy" id="2929802"/>
    <lineage>
        <taxon>Bacteria</taxon>
        <taxon>Bacillati</taxon>
        <taxon>Actinomycetota</taxon>
        <taxon>Actinomycetes</taxon>
        <taxon>Micrococcales</taxon>
        <taxon>Microbacteriaceae</taxon>
        <taxon>Agromyces</taxon>
    </lineage>
</organism>
<evidence type="ECO:0000313" key="2">
    <source>
        <dbReference type="Proteomes" id="UP000832097"/>
    </source>
</evidence>
<sequence length="146" mass="16647">MAEHERMPRRREWPARVRRAWLTTLKHTLNRLTGALARWGRGPFSLIRTTGRKTGRTYETPLILAEVPDGFVAELTYGEDVNWYRNLVAAGGGVVVRGRREVPIDAIEPISTEEGLRAFGPPASWVLRLLHRSEFRHLHATYHGGQ</sequence>
<dbReference type="EMBL" id="CP094528">
    <property type="protein sequence ID" value="UOE42853.1"/>
    <property type="molecule type" value="Genomic_DNA"/>
</dbReference>
<dbReference type="Pfam" id="PF04075">
    <property type="entry name" value="F420H2_quin_red"/>
    <property type="match status" value="1"/>
</dbReference>
<dbReference type="Proteomes" id="UP000832097">
    <property type="component" value="Chromosome"/>
</dbReference>
<protein>
    <submittedName>
        <fullName evidence="1">Nitroreductase/quinone reductase family protein</fullName>
    </submittedName>
</protein>
<dbReference type="Gene3D" id="2.30.110.10">
    <property type="entry name" value="Electron Transport, Fmn-binding Protein, Chain A"/>
    <property type="match status" value="1"/>
</dbReference>
<keyword evidence="2" id="KW-1185">Reference proteome</keyword>
<gene>
    <name evidence="1" type="ORF">MTO99_11705</name>
</gene>
<dbReference type="InterPro" id="IPR004378">
    <property type="entry name" value="F420H2_quin_Rdtase"/>
</dbReference>